<feature type="chain" id="PRO_5010852650" description="SUEL-type lectin domain-containing protein" evidence="2">
    <location>
        <begin position="22"/>
        <end position="339"/>
    </location>
</feature>
<keyword evidence="1" id="KW-1133">Transmembrane helix</keyword>
<proteinExistence type="predicted"/>
<keyword evidence="1" id="KW-0812">Transmembrane</keyword>
<keyword evidence="1" id="KW-0472">Membrane</keyword>
<dbReference type="EnsemblMetazoa" id="Aqu2.1.40852_001">
    <property type="protein sequence ID" value="Aqu2.1.40852_001"/>
    <property type="gene ID" value="Aqu2.1.40852"/>
</dbReference>
<evidence type="ECO:0008006" key="4">
    <source>
        <dbReference type="Google" id="ProtNLM"/>
    </source>
</evidence>
<dbReference type="InParanoid" id="A0A1X7VLB3"/>
<sequence>MKTLVIFLLIISCSCLPLAIGCSCHPDYLTKPRSEVICFAYSNEASIYKIKIVASQCKCLLGQSQRFSCIDFRLNSSQNVVGRVRGLFECQGGGMPHLELFYSSCQSVINKAGGRSMSITNDTTNVENIACNSTNQYGIEKDGCEVSYHPCYYSGIIEAVYKGNLQVGVSVNVSGPDVTTTCGQYGRVLTVGESYIAGIGGPCFTIDPWSTYNSYTSDDIQLLEGLRDGGNTNCTKITSTTVRSSDATHTPTPPTVSSGLSQEGSIIIGLSSFLGLLLVVIIIGFIITIIIIMKRKMSSQRRGRRITSGVVEIDVRDEEVKIHNDEDITSDDKAIIFNS</sequence>
<evidence type="ECO:0000256" key="1">
    <source>
        <dbReference type="SAM" id="Phobius"/>
    </source>
</evidence>
<evidence type="ECO:0000256" key="2">
    <source>
        <dbReference type="SAM" id="SignalP"/>
    </source>
</evidence>
<keyword evidence="2" id="KW-0732">Signal</keyword>
<feature type="signal peptide" evidence="2">
    <location>
        <begin position="1"/>
        <end position="21"/>
    </location>
</feature>
<protein>
    <recommendedName>
        <fullName evidence="4">SUEL-type lectin domain-containing protein</fullName>
    </recommendedName>
</protein>
<feature type="transmembrane region" description="Helical" evidence="1">
    <location>
        <begin position="266"/>
        <end position="292"/>
    </location>
</feature>
<dbReference type="PROSITE" id="PS51257">
    <property type="entry name" value="PROKAR_LIPOPROTEIN"/>
    <property type="match status" value="1"/>
</dbReference>
<dbReference type="AlphaFoldDB" id="A0A1X7VLB3"/>
<name>A0A1X7VLB3_AMPQE</name>
<evidence type="ECO:0000313" key="3">
    <source>
        <dbReference type="EnsemblMetazoa" id="Aqu2.1.40852_001"/>
    </source>
</evidence>
<dbReference type="OrthoDB" id="5835829at2759"/>
<accession>A0A1X7VLB3</accession>
<reference evidence="3" key="1">
    <citation type="submission" date="2017-05" db="UniProtKB">
        <authorList>
            <consortium name="EnsemblMetazoa"/>
        </authorList>
    </citation>
    <scope>IDENTIFICATION</scope>
</reference>
<organism evidence="3">
    <name type="scientific">Amphimedon queenslandica</name>
    <name type="common">Sponge</name>
    <dbReference type="NCBI Taxonomy" id="400682"/>
    <lineage>
        <taxon>Eukaryota</taxon>
        <taxon>Metazoa</taxon>
        <taxon>Porifera</taxon>
        <taxon>Demospongiae</taxon>
        <taxon>Heteroscleromorpha</taxon>
        <taxon>Haplosclerida</taxon>
        <taxon>Niphatidae</taxon>
        <taxon>Amphimedon</taxon>
    </lineage>
</organism>